<organism evidence="8">
    <name type="scientific">marine metagenome</name>
    <dbReference type="NCBI Taxonomy" id="408172"/>
    <lineage>
        <taxon>unclassified sequences</taxon>
        <taxon>metagenomes</taxon>
        <taxon>ecological metagenomes</taxon>
    </lineage>
</organism>
<keyword evidence="3" id="KW-1003">Cell membrane</keyword>
<evidence type="ECO:0000313" key="8">
    <source>
        <dbReference type="EMBL" id="SVD94697.1"/>
    </source>
</evidence>
<feature type="transmembrane region" description="Helical" evidence="7">
    <location>
        <begin position="48"/>
        <end position="69"/>
    </location>
</feature>
<name>A0A382ZGN4_9ZZZZ</name>
<dbReference type="EMBL" id="UINC01183783">
    <property type="protein sequence ID" value="SVD94697.1"/>
    <property type="molecule type" value="Genomic_DNA"/>
</dbReference>
<accession>A0A382ZGN4</accession>
<protein>
    <recommendedName>
        <fullName evidence="9">ABC transmembrane type-1 domain-containing protein</fullName>
    </recommendedName>
</protein>
<evidence type="ECO:0000256" key="4">
    <source>
        <dbReference type="ARBA" id="ARBA00022692"/>
    </source>
</evidence>
<evidence type="ECO:0000256" key="1">
    <source>
        <dbReference type="ARBA" id="ARBA00004651"/>
    </source>
</evidence>
<proteinExistence type="predicted"/>
<keyword evidence="5 7" id="KW-1133">Transmembrane helix</keyword>
<keyword evidence="2" id="KW-0813">Transport</keyword>
<dbReference type="SUPFAM" id="SSF161098">
    <property type="entry name" value="MetI-like"/>
    <property type="match status" value="1"/>
</dbReference>
<comment type="subcellular location">
    <subcellularLocation>
        <location evidence="1">Cell membrane</location>
        <topology evidence="1">Multi-pass membrane protein</topology>
    </subcellularLocation>
</comment>
<dbReference type="PANTHER" id="PTHR30043">
    <property type="entry name" value="PHOSPHONATES TRANSPORT SYSTEM PERMEASE PROTEIN"/>
    <property type="match status" value="1"/>
</dbReference>
<evidence type="ECO:0000256" key="3">
    <source>
        <dbReference type="ARBA" id="ARBA00022475"/>
    </source>
</evidence>
<evidence type="ECO:0000256" key="6">
    <source>
        <dbReference type="ARBA" id="ARBA00023136"/>
    </source>
</evidence>
<keyword evidence="4 7" id="KW-0812">Transmembrane</keyword>
<dbReference type="InterPro" id="IPR035906">
    <property type="entry name" value="MetI-like_sf"/>
</dbReference>
<sequence length="94" mass="10124">VTLAVGIGLPLGIAAFGVLFREGWLRTSTVAAARFVLAFLRSIHELVWAWLFVVAFGLSPMAAILALALPYSGILGRLYGDFLNDVPQNPLRAL</sequence>
<evidence type="ECO:0000256" key="2">
    <source>
        <dbReference type="ARBA" id="ARBA00022448"/>
    </source>
</evidence>
<dbReference type="AlphaFoldDB" id="A0A382ZGN4"/>
<dbReference type="Gene3D" id="1.10.3720.10">
    <property type="entry name" value="MetI-like"/>
    <property type="match status" value="1"/>
</dbReference>
<evidence type="ECO:0000256" key="7">
    <source>
        <dbReference type="SAM" id="Phobius"/>
    </source>
</evidence>
<keyword evidence="6 7" id="KW-0472">Membrane</keyword>
<reference evidence="8" key="1">
    <citation type="submission" date="2018-05" db="EMBL/GenBank/DDBJ databases">
        <authorList>
            <person name="Lanie J.A."/>
            <person name="Ng W.-L."/>
            <person name="Kazmierczak K.M."/>
            <person name="Andrzejewski T.M."/>
            <person name="Davidsen T.M."/>
            <person name="Wayne K.J."/>
            <person name="Tettelin H."/>
            <person name="Glass J.I."/>
            <person name="Rusch D."/>
            <person name="Podicherti R."/>
            <person name="Tsui H.-C.T."/>
            <person name="Winkler M.E."/>
        </authorList>
    </citation>
    <scope>NUCLEOTIDE SEQUENCE</scope>
</reference>
<feature type="non-terminal residue" evidence="8">
    <location>
        <position position="1"/>
    </location>
</feature>
<gene>
    <name evidence="8" type="ORF">METZ01_LOCUS447551</name>
</gene>
<evidence type="ECO:0000256" key="5">
    <source>
        <dbReference type="ARBA" id="ARBA00022989"/>
    </source>
</evidence>
<dbReference type="GO" id="GO:0005886">
    <property type="term" value="C:plasma membrane"/>
    <property type="evidence" value="ECO:0007669"/>
    <property type="project" value="UniProtKB-SubCell"/>
</dbReference>
<evidence type="ECO:0008006" key="9">
    <source>
        <dbReference type="Google" id="ProtNLM"/>
    </source>
</evidence>
<dbReference type="PANTHER" id="PTHR30043:SF1">
    <property type="entry name" value="ABC TRANSPORT SYSTEM PERMEASE PROTEIN P69"/>
    <property type="match status" value="1"/>
</dbReference>
<feature type="non-terminal residue" evidence="8">
    <location>
        <position position="94"/>
    </location>
</feature>